<dbReference type="RefSeq" id="WP_109320588.1">
    <property type="nucleotide sequence ID" value="NZ_QFWT01000009.1"/>
</dbReference>
<keyword evidence="2" id="KW-0472">Membrane</keyword>
<sequence length="959" mass="109979">MAERNYSLNIHITSLFILLVLILGGTLIAISYVYSQHLFSKISQNISQENSSKLERYFENEISPIITTLDVMATLELPQQSTNINPHSWLRSVQLVFDKNPNLSALYYGSSDGTSTQFRPLKTPLLKRQFEAPSSTNIMLNYTSMAGRNDYLFYDHDLMLTETRTGTDNRFDPRVRPWFRNADREGKIGLTNPYQFYYLKVPGITLSRLSTDGNTVVAADFTLENLSGLLKDLAFTRESKLALFDSRFQLLAGHQITPDTPSGSESVRQSMTDSVFSTVLNRNSSNAIHQEIEYEGETWSVTLTPINLASNVRLFLAEAIPSSSLLSDLMTMRNYQIAAGFALLFICLILIWQISARVTLPLNTLSELTENIRNFNFKKTRYPRSMIKEVNSLTHSIQLMEHTLHDLLGLLRETARNHEFTDLAKTIAKQSYLITHAETIMLYMLDDTDEQFSVVANHAIIPLKIDINDLINDTPWLRSTLTKGNIARINKSDNAIKKYQDIFYNTDLYLFPLLNRNEELVGILALGYERPIEASQKDKHAFLQELLGFAGISKDNIDQMHKQKQMLKSFIELIASAIDTKSPYTGLHCQRVPFIAEELTKIAEKDRRYFPEFSMSKQQWEELSFASWMHDCGKVTTPEYVVDKATKLETLYNRIHEIRTRFEVLKAQKEVRCWKEICEGGDKTTLLNELQTEFSTLDEEFTFVARCNKGDNPVSEEDKQRLLKIAERTWIRTLDNRIGTSWLEKQYDTTPPDLPAKEPLLADKDAHMVPWEASINPTSNWNDSFNLKPGPVQYNRGELHNLMIPNGTLTKEERFMINNHIVQTINMLQCLPYPEHLKNVPDIAGNHHERMDGKGYPRGLDKESLSVQERVMAIADVFEALTSSDRPYKKAHSLGGALAIMTDMATSGHIDPELYLLFLEHEIDKDYAKQFLCKEQQSVNEDERDSYIRKVKNHLSDYI</sequence>
<dbReference type="Gene3D" id="3.30.450.40">
    <property type="match status" value="1"/>
</dbReference>
<dbReference type="InterPro" id="IPR029151">
    <property type="entry name" value="Sensor-like_sf"/>
</dbReference>
<dbReference type="EMBL" id="QFWT01000009">
    <property type="protein sequence ID" value="PWI32448.1"/>
    <property type="molecule type" value="Genomic_DNA"/>
</dbReference>
<protein>
    <submittedName>
        <fullName evidence="4">Metal-dependent phosphohydrolase</fullName>
    </submittedName>
</protein>
<dbReference type="Pfam" id="PF13487">
    <property type="entry name" value="HD_5"/>
    <property type="match status" value="1"/>
</dbReference>
<dbReference type="SUPFAM" id="SSF103190">
    <property type="entry name" value="Sensory domain-like"/>
    <property type="match status" value="1"/>
</dbReference>
<reference evidence="4 5" key="1">
    <citation type="submission" date="2018-05" db="EMBL/GenBank/DDBJ databases">
        <title>Vibrio limimaris sp. nov., isolated from marine sediment.</title>
        <authorList>
            <person name="Li C.-M."/>
        </authorList>
    </citation>
    <scope>NUCLEOTIDE SEQUENCE [LARGE SCALE GENOMIC DNA]</scope>
    <source>
        <strain evidence="4 5">E4404</strain>
    </source>
</reference>
<keyword evidence="2" id="KW-1133">Transmembrane helix</keyword>
<evidence type="ECO:0000256" key="1">
    <source>
        <dbReference type="ARBA" id="ARBA00004533"/>
    </source>
</evidence>
<keyword evidence="4" id="KW-0378">Hydrolase</keyword>
<dbReference type="InterPro" id="IPR052020">
    <property type="entry name" value="Cyclic_di-GMP/3'3'-cGAMP_PDE"/>
</dbReference>
<organism evidence="4 5">
    <name type="scientific">Vibrio albus</name>
    <dbReference type="NCBI Taxonomy" id="2200953"/>
    <lineage>
        <taxon>Bacteria</taxon>
        <taxon>Pseudomonadati</taxon>
        <taxon>Pseudomonadota</taxon>
        <taxon>Gammaproteobacteria</taxon>
        <taxon>Vibrionales</taxon>
        <taxon>Vibrionaceae</taxon>
        <taxon>Vibrio</taxon>
    </lineage>
</organism>
<comment type="caution">
    <text evidence="4">The sequence shown here is derived from an EMBL/GenBank/DDBJ whole genome shotgun (WGS) entry which is preliminary data.</text>
</comment>
<gene>
    <name evidence="4" type="ORF">DI392_15440</name>
</gene>
<dbReference type="AlphaFoldDB" id="A0A2U3B6N1"/>
<dbReference type="Gene3D" id="1.10.3210.10">
    <property type="entry name" value="Hypothetical protein af1432"/>
    <property type="match status" value="2"/>
</dbReference>
<dbReference type="PANTHER" id="PTHR45228">
    <property type="entry name" value="CYCLIC DI-GMP PHOSPHODIESTERASE TM_0186-RELATED"/>
    <property type="match status" value="1"/>
</dbReference>
<evidence type="ECO:0000256" key="2">
    <source>
        <dbReference type="SAM" id="Phobius"/>
    </source>
</evidence>
<dbReference type="Gene3D" id="3.30.450.20">
    <property type="entry name" value="PAS domain"/>
    <property type="match status" value="2"/>
</dbReference>
<dbReference type="CDD" id="cd00077">
    <property type="entry name" value="HDc"/>
    <property type="match status" value="1"/>
</dbReference>
<dbReference type="InterPro" id="IPR037522">
    <property type="entry name" value="HD_GYP_dom"/>
</dbReference>
<dbReference type="Proteomes" id="UP000245362">
    <property type="component" value="Unassembled WGS sequence"/>
</dbReference>
<evidence type="ECO:0000313" key="5">
    <source>
        <dbReference type="Proteomes" id="UP000245362"/>
    </source>
</evidence>
<dbReference type="Gene3D" id="6.10.340.10">
    <property type="match status" value="1"/>
</dbReference>
<dbReference type="GO" id="GO:0005886">
    <property type="term" value="C:plasma membrane"/>
    <property type="evidence" value="ECO:0007669"/>
    <property type="project" value="UniProtKB-SubCell"/>
</dbReference>
<dbReference type="InterPro" id="IPR003607">
    <property type="entry name" value="HD/PDEase_dom"/>
</dbReference>
<dbReference type="OrthoDB" id="9764808at2"/>
<evidence type="ECO:0000313" key="4">
    <source>
        <dbReference type="EMBL" id="PWI32448.1"/>
    </source>
</evidence>
<dbReference type="PROSITE" id="PS51832">
    <property type="entry name" value="HD_GYP"/>
    <property type="match status" value="1"/>
</dbReference>
<dbReference type="GO" id="GO:0008081">
    <property type="term" value="F:phosphoric diester hydrolase activity"/>
    <property type="evidence" value="ECO:0007669"/>
    <property type="project" value="UniProtKB-ARBA"/>
</dbReference>
<dbReference type="SUPFAM" id="SSF109604">
    <property type="entry name" value="HD-domain/PDEase-like"/>
    <property type="match status" value="2"/>
</dbReference>
<keyword evidence="2" id="KW-0812">Transmembrane</keyword>
<feature type="transmembrane region" description="Helical" evidence="2">
    <location>
        <begin position="335"/>
        <end position="354"/>
    </location>
</feature>
<dbReference type="SUPFAM" id="SSF55781">
    <property type="entry name" value="GAF domain-like"/>
    <property type="match status" value="1"/>
</dbReference>
<name>A0A2U3B6N1_9VIBR</name>
<dbReference type="PANTHER" id="PTHR45228:SF5">
    <property type="entry name" value="CYCLIC DI-GMP PHOSPHODIESTERASE VC_1348-RELATED"/>
    <property type="match status" value="1"/>
</dbReference>
<proteinExistence type="predicted"/>
<feature type="domain" description="HD-GYP" evidence="3">
    <location>
        <begin position="714"/>
        <end position="934"/>
    </location>
</feature>
<dbReference type="InterPro" id="IPR029016">
    <property type="entry name" value="GAF-like_dom_sf"/>
</dbReference>
<keyword evidence="5" id="KW-1185">Reference proteome</keyword>
<comment type="subcellular location">
    <subcellularLocation>
        <location evidence="1">Cell inner membrane</location>
    </subcellularLocation>
</comment>
<accession>A0A2U3B6N1</accession>
<feature type="transmembrane region" description="Helical" evidence="2">
    <location>
        <begin position="12"/>
        <end position="34"/>
    </location>
</feature>
<evidence type="ECO:0000259" key="3">
    <source>
        <dbReference type="PROSITE" id="PS51832"/>
    </source>
</evidence>